<dbReference type="Proteomes" id="UP001208570">
    <property type="component" value="Unassembled WGS sequence"/>
</dbReference>
<accession>A0AAD9JHX1</accession>
<keyword evidence="2" id="KW-1185">Reference proteome</keyword>
<reference evidence="1" key="1">
    <citation type="journal article" date="2023" name="Mol. Biol. Evol.">
        <title>Third-Generation Sequencing Reveals the Adaptive Role of the Epigenome in Three Deep-Sea Polychaetes.</title>
        <authorList>
            <person name="Perez M."/>
            <person name="Aroh O."/>
            <person name="Sun Y."/>
            <person name="Lan Y."/>
            <person name="Juniper S.K."/>
            <person name="Young C.R."/>
            <person name="Angers B."/>
            <person name="Qian P.Y."/>
        </authorList>
    </citation>
    <scope>NUCLEOTIDE SEQUENCE</scope>
    <source>
        <strain evidence="1">P08H-3</strain>
    </source>
</reference>
<sequence length="43" mass="4717">MFMVILGSILALIFTYIVYTLLPGSYNDGIDTSLDAFIIKSEG</sequence>
<name>A0AAD9JHX1_9ANNE</name>
<evidence type="ECO:0000313" key="1">
    <source>
        <dbReference type="EMBL" id="KAK2153299.1"/>
    </source>
</evidence>
<protein>
    <submittedName>
        <fullName evidence="1">Uncharacterized protein</fullName>
    </submittedName>
</protein>
<organism evidence="1 2">
    <name type="scientific">Paralvinella palmiformis</name>
    <dbReference type="NCBI Taxonomy" id="53620"/>
    <lineage>
        <taxon>Eukaryota</taxon>
        <taxon>Metazoa</taxon>
        <taxon>Spiralia</taxon>
        <taxon>Lophotrochozoa</taxon>
        <taxon>Annelida</taxon>
        <taxon>Polychaeta</taxon>
        <taxon>Sedentaria</taxon>
        <taxon>Canalipalpata</taxon>
        <taxon>Terebellida</taxon>
        <taxon>Terebelliformia</taxon>
        <taxon>Alvinellidae</taxon>
        <taxon>Paralvinella</taxon>
    </lineage>
</organism>
<comment type="caution">
    <text evidence="1">The sequence shown here is derived from an EMBL/GenBank/DDBJ whole genome shotgun (WGS) entry which is preliminary data.</text>
</comment>
<proteinExistence type="predicted"/>
<dbReference type="AlphaFoldDB" id="A0AAD9JHX1"/>
<evidence type="ECO:0000313" key="2">
    <source>
        <dbReference type="Proteomes" id="UP001208570"/>
    </source>
</evidence>
<feature type="non-terminal residue" evidence="1">
    <location>
        <position position="43"/>
    </location>
</feature>
<gene>
    <name evidence="1" type="ORF">LSH36_301g01064</name>
</gene>
<dbReference type="EMBL" id="JAODUP010000301">
    <property type="protein sequence ID" value="KAK2153299.1"/>
    <property type="molecule type" value="Genomic_DNA"/>
</dbReference>